<evidence type="ECO:0000313" key="3">
    <source>
        <dbReference type="Proteomes" id="UP000730482"/>
    </source>
</evidence>
<comment type="caution">
    <text evidence="2">The sequence shown here is derived from an EMBL/GenBank/DDBJ whole genome shotgun (WGS) entry which is preliminary data.</text>
</comment>
<dbReference type="EMBL" id="JAAFYZ010000138">
    <property type="protein sequence ID" value="MBS2551406.1"/>
    <property type="molecule type" value="Genomic_DNA"/>
</dbReference>
<organism evidence="2 3">
    <name type="scientific">Catenulispora pinistramenti</name>
    <dbReference type="NCBI Taxonomy" id="2705254"/>
    <lineage>
        <taxon>Bacteria</taxon>
        <taxon>Bacillati</taxon>
        <taxon>Actinomycetota</taxon>
        <taxon>Actinomycetes</taxon>
        <taxon>Catenulisporales</taxon>
        <taxon>Catenulisporaceae</taxon>
        <taxon>Catenulispora</taxon>
    </lineage>
</organism>
<reference evidence="2 3" key="1">
    <citation type="submission" date="2020-02" db="EMBL/GenBank/DDBJ databases">
        <title>Acidophilic actinobacteria isolated from forest soil.</title>
        <authorList>
            <person name="Golinska P."/>
        </authorList>
    </citation>
    <scope>NUCLEOTIDE SEQUENCE [LARGE SCALE GENOMIC DNA]</scope>
    <source>
        <strain evidence="2 3">NL8</strain>
    </source>
</reference>
<evidence type="ECO:0000313" key="2">
    <source>
        <dbReference type="EMBL" id="MBS2551406.1"/>
    </source>
</evidence>
<dbReference type="RefSeq" id="WP_212015912.1">
    <property type="nucleotide sequence ID" value="NZ_JAAFYZ010000138.1"/>
</dbReference>
<accession>A0ABS5KZA5</accession>
<name>A0ABS5KZA5_9ACTN</name>
<evidence type="ECO:0000256" key="1">
    <source>
        <dbReference type="SAM" id="MobiDB-lite"/>
    </source>
</evidence>
<protein>
    <submittedName>
        <fullName evidence="2">Uncharacterized protein</fullName>
    </submittedName>
</protein>
<keyword evidence="3" id="KW-1185">Reference proteome</keyword>
<proteinExistence type="predicted"/>
<gene>
    <name evidence="2" type="ORF">KGQ19_31515</name>
</gene>
<sequence>MTVTLRDTKSAGAAAAVGGSTVNPVPIQVGGTGVTVQVTAVFSFG</sequence>
<feature type="region of interest" description="Disordered" evidence="1">
    <location>
        <begin position="1"/>
        <end position="21"/>
    </location>
</feature>
<dbReference type="Proteomes" id="UP000730482">
    <property type="component" value="Unassembled WGS sequence"/>
</dbReference>